<dbReference type="GO" id="GO:0061630">
    <property type="term" value="F:ubiquitin protein ligase activity"/>
    <property type="evidence" value="ECO:0007669"/>
    <property type="project" value="TreeGrafter"/>
</dbReference>
<organism evidence="7">
    <name type="scientific">Arcella intermedia</name>
    <dbReference type="NCBI Taxonomy" id="1963864"/>
    <lineage>
        <taxon>Eukaryota</taxon>
        <taxon>Amoebozoa</taxon>
        <taxon>Tubulinea</taxon>
        <taxon>Elardia</taxon>
        <taxon>Arcellinida</taxon>
        <taxon>Sphaerothecina</taxon>
        <taxon>Arcellidae</taxon>
        <taxon>Arcella</taxon>
    </lineage>
</organism>
<keyword evidence="1" id="KW-0479">Metal-binding</keyword>
<dbReference type="GO" id="GO:0006511">
    <property type="term" value="P:ubiquitin-dependent protein catabolic process"/>
    <property type="evidence" value="ECO:0007669"/>
    <property type="project" value="TreeGrafter"/>
</dbReference>
<dbReference type="PANTHER" id="PTHR45931">
    <property type="entry name" value="SI:CH211-59O9.10"/>
    <property type="match status" value="1"/>
</dbReference>
<dbReference type="GO" id="GO:0005634">
    <property type="term" value="C:nucleus"/>
    <property type="evidence" value="ECO:0007669"/>
    <property type="project" value="TreeGrafter"/>
</dbReference>
<dbReference type="InterPro" id="IPR051834">
    <property type="entry name" value="RING_finger_E3_ligase"/>
</dbReference>
<dbReference type="SMART" id="SM00184">
    <property type="entry name" value="RING"/>
    <property type="match status" value="1"/>
</dbReference>
<dbReference type="PROSITE" id="PS50089">
    <property type="entry name" value="ZF_RING_2"/>
    <property type="match status" value="1"/>
</dbReference>
<dbReference type="PANTHER" id="PTHR45931:SF3">
    <property type="entry name" value="RING ZINC FINGER-CONTAINING PROTEIN"/>
    <property type="match status" value="1"/>
</dbReference>
<proteinExistence type="predicted"/>
<dbReference type="Gene3D" id="3.30.40.10">
    <property type="entry name" value="Zinc/RING finger domain, C3HC4 (zinc finger)"/>
    <property type="match status" value="1"/>
</dbReference>
<evidence type="ECO:0000256" key="3">
    <source>
        <dbReference type="ARBA" id="ARBA00022833"/>
    </source>
</evidence>
<feature type="compositionally biased region" description="Low complexity" evidence="5">
    <location>
        <begin position="87"/>
        <end position="107"/>
    </location>
</feature>
<keyword evidence="3" id="KW-0862">Zinc</keyword>
<feature type="domain" description="RING-type" evidence="6">
    <location>
        <begin position="186"/>
        <end position="228"/>
    </location>
</feature>
<feature type="region of interest" description="Disordered" evidence="5">
    <location>
        <begin position="71"/>
        <end position="108"/>
    </location>
</feature>
<dbReference type="SUPFAM" id="SSF57850">
    <property type="entry name" value="RING/U-box"/>
    <property type="match status" value="1"/>
</dbReference>
<dbReference type="Pfam" id="PF13639">
    <property type="entry name" value="zf-RING_2"/>
    <property type="match status" value="1"/>
</dbReference>
<dbReference type="GO" id="GO:0008270">
    <property type="term" value="F:zinc ion binding"/>
    <property type="evidence" value="ECO:0007669"/>
    <property type="project" value="UniProtKB-KW"/>
</dbReference>
<evidence type="ECO:0000256" key="1">
    <source>
        <dbReference type="ARBA" id="ARBA00022723"/>
    </source>
</evidence>
<dbReference type="CDD" id="cd16454">
    <property type="entry name" value="RING-H2_PA-TM-RING"/>
    <property type="match status" value="1"/>
</dbReference>
<evidence type="ECO:0000259" key="6">
    <source>
        <dbReference type="PROSITE" id="PS50089"/>
    </source>
</evidence>
<name>A0A6B2LGD4_9EUKA</name>
<dbReference type="AlphaFoldDB" id="A0A6B2LGD4"/>
<accession>A0A6B2LGD4</accession>
<evidence type="ECO:0000313" key="7">
    <source>
        <dbReference type="EMBL" id="NDV36034.1"/>
    </source>
</evidence>
<evidence type="ECO:0000256" key="4">
    <source>
        <dbReference type="PROSITE-ProRule" id="PRU00175"/>
    </source>
</evidence>
<evidence type="ECO:0000256" key="5">
    <source>
        <dbReference type="SAM" id="MobiDB-lite"/>
    </source>
</evidence>
<dbReference type="InterPro" id="IPR001841">
    <property type="entry name" value="Znf_RING"/>
</dbReference>
<reference evidence="7" key="1">
    <citation type="journal article" date="2020" name="J. Eukaryot. Microbiol.">
        <title>De novo Sequencing, Assembly and Annotation of the Transcriptome for the Free-Living Testate Amoeba Arcella intermedia.</title>
        <authorList>
            <person name="Ribeiro G.M."/>
            <person name="Porfirio-Sousa A.L."/>
            <person name="Maurer-Alcala X.X."/>
            <person name="Katz L.A."/>
            <person name="Lahr D.J.G."/>
        </authorList>
    </citation>
    <scope>NUCLEOTIDE SEQUENCE</scope>
</reference>
<protein>
    <recommendedName>
        <fullName evidence="6">RING-type domain-containing protein</fullName>
    </recommendedName>
</protein>
<keyword evidence="2 4" id="KW-0863">Zinc-finger</keyword>
<dbReference type="EMBL" id="GIBP01007065">
    <property type="protein sequence ID" value="NDV36034.1"/>
    <property type="molecule type" value="Transcribed_RNA"/>
</dbReference>
<dbReference type="InterPro" id="IPR013083">
    <property type="entry name" value="Znf_RING/FYVE/PHD"/>
</dbReference>
<sequence>MDGGEVDVGHFVEKCFELEEKYYFLEAKKGKLSPQGRLCRKRKEKVKSSYPIIDWHKPAVVSYTPDDMIGEFIPKPPTPRASSKPKTNTSDNPSTSNPSTSTTSHNDTFNETHYTRQLHQNTSGSSHASGLTIAQLLDMSNRELTPEDYEMLLLLDNTVAKKTCLKDQIAELRETHFSPGGDSSSCAVCMFEFEEGERVKHIRCGHFFHSDCIEPWLTQHSTQCPLCKAEVF</sequence>
<evidence type="ECO:0000256" key="2">
    <source>
        <dbReference type="ARBA" id="ARBA00022771"/>
    </source>
</evidence>